<dbReference type="SUPFAM" id="SSF50475">
    <property type="entry name" value="FMN-binding split barrel"/>
    <property type="match status" value="1"/>
</dbReference>
<comment type="subunit">
    <text evidence="6">Homodimer.</text>
</comment>
<dbReference type="HAMAP" id="MF_01629">
    <property type="entry name" value="PdxH"/>
    <property type="match status" value="1"/>
</dbReference>
<dbReference type="PANTHER" id="PTHR10851">
    <property type="entry name" value="PYRIDOXINE-5-PHOSPHATE OXIDASE"/>
    <property type="match status" value="1"/>
</dbReference>
<dbReference type="Pfam" id="PF10590">
    <property type="entry name" value="PNP_phzG_C"/>
    <property type="match status" value="1"/>
</dbReference>
<feature type="domain" description="Pyridoxamine 5'-phosphate oxidase N-terminal" evidence="12">
    <location>
        <begin position="70"/>
        <end position="178"/>
    </location>
</feature>
<evidence type="ECO:0000256" key="2">
    <source>
        <dbReference type="ARBA" id="ARBA00003691"/>
    </source>
</evidence>
<dbReference type="GO" id="GO:0004733">
    <property type="term" value="F:pyridoxamine phosphate oxidase activity"/>
    <property type="evidence" value="ECO:0007669"/>
    <property type="project" value="UniProtKB-EC"/>
</dbReference>
<name>A0A9P0DAZ5_PHACE</name>
<dbReference type="InterPro" id="IPR011576">
    <property type="entry name" value="Pyridox_Oxase_N"/>
</dbReference>
<dbReference type="FunFam" id="2.30.110.10:FF:000005">
    <property type="entry name" value="NAD(P)H-hydrate epimerase"/>
    <property type="match status" value="1"/>
</dbReference>
<gene>
    <name evidence="14" type="ORF">PHAECO_LOCUS3320</name>
</gene>
<protein>
    <recommendedName>
        <fullName evidence="7">pyridoxal 5'-phosphate synthase</fullName>
        <ecNumber evidence="7">1.4.3.5</ecNumber>
    </recommendedName>
</protein>
<keyword evidence="15" id="KW-1185">Reference proteome</keyword>
<keyword evidence="11" id="KW-0664">Pyridoxine biosynthesis</keyword>
<comment type="pathway">
    <text evidence="4">Cofactor metabolism; pyridoxal 5'-phosphate salvage; pyridoxal 5'-phosphate from pyridoxine 5'-phosphate: step 1/1.</text>
</comment>
<feature type="domain" description="Pyridoxine 5'-phosphate oxidase dimerisation C-terminal" evidence="13">
    <location>
        <begin position="199"/>
        <end position="252"/>
    </location>
</feature>
<dbReference type="PIRSF" id="PIRSF000190">
    <property type="entry name" value="Pyd_amn-ph_oxd"/>
    <property type="match status" value="1"/>
</dbReference>
<keyword evidence="10" id="KW-0560">Oxidoreductase</keyword>
<dbReference type="NCBIfam" id="NF004231">
    <property type="entry name" value="PRK05679.1"/>
    <property type="match status" value="1"/>
</dbReference>
<comment type="similarity">
    <text evidence="5">Belongs to the pyridoxamine 5'-phosphate oxidase family.</text>
</comment>
<dbReference type="GO" id="GO:0010181">
    <property type="term" value="F:FMN binding"/>
    <property type="evidence" value="ECO:0007669"/>
    <property type="project" value="InterPro"/>
</dbReference>
<dbReference type="GO" id="GO:0008615">
    <property type="term" value="P:pyridoxine biosynthetic process"/>
    <property type="evidence" value="ECO:0007669"/>
    <property type="project" value="UniProtKB-KW"/>
</dbReference>
<comment type="cofactor">
    <cofactor evidence="1">
        <name>FMN</name>
        <dbReference type="ChEBI" id="CHEBI:58210"/>
    </cofactor>
</comment>
<proteinExistence type="inferred from homology"/>
<evidence type="ECO:0000256" key="4">
    <source>
        <dbReference type="ARBA" id="ARBA00005037"/>
    </source>
</evidence>
<evidence type="ECO:0000256" key="8">
    <source>
        <dbReference type="ARBA" id="ARBA00022630"/>
    </source>
</evidence>
<dbReference type="InterPro" id="IPR019576">
    <property type="entry name" value="Pyridoxamine_oxidase_dimer_C"/>
</dbReference>
<evidence type="ECO:0000256" key="1">
    <source>
        <dbReference type="ARBA" id="ARBA00001917"/>
    </source>
</evidence>
<dbReference type="Gene3D" id="2.30.110.10">
    <property type="entry name" value="Electron Transport, Fmn-binding Protein, Chain A"/>
    <property type="match status" value="1"/>
</dbReference>
<keyword evidence="8" id="KW-0285">Flavoprotein</keyword>
<organism evidence="14 15">
    <name type="scientific">Phaedon cochleariae</name>
    <name type="common">Mustard beetle</name>
    <dbReference type="NCBI Taxonomy" id="80249"/>
    <lineage>
        <taxon>Eukaryota</taxon>
        <taxon>Metazoa</taxon>
        <taxon>Ecdysozoa</taxon>
        <taxon>Arthropoda</taxon>
        <taxon>Hexapoda</taxon>
        <taxon>Insecta</taxon>
        <taxon>Pterygota</taxon>
        <taxon>Neoptera</taxon>
        <taxon>Endopterygota</taxon>
        <taxon>Coleoptera</taxon>
        <taxon>Polyphaga</taxon>
        <taxon>Cucujiformia</taxon>
        <taxon>Chrysomeloidea</taxon>
        <taxon>Chrysomelidae</taxon>
        <taxon>Chrysomelinae</taxon>
        <taxon>Chrysomelini</taxon>
        <taxon>Phaedon</taxon>
    </lineage>
</organism>
<dbReference type="NCBIfam" id="TIGR00558">
    <property type="entry name" value="pdxH"/>
    <property type="match status" value="1"/>
</dbReference>
<evidence type="ECO:0000313" key="15">
    <source>
        <dbReference type="Proteomes" id="UP001153737"/>
    </source>
</evidence>
<dbReference type="InterPro" id="IPR019740">
    <property type="entry name" value="Pyridox_Oxase_CS"/>
</dbReference>
<dbReference type="OrthoDB" id="303614at2759"/>
<evidence type="ECO:0000256" key="7">
    <source>
        <dbReference type="ARBA" id="ARBA00012801"/>
    </source>
</evidence>
<evidence type="ECO:0000256" key="11">
    <source>
        <dbReference type="ARBA" id="ARBA00023096"/>
    </source>
</evidence>
<dbReference type="PROSITE" id="PS01064">
    <property type="entry name" value="PYRIDOX_OXIDASE"/>
    <property type="match status" value="1"/>
</dbReference>
<dbReference type="EC" id="1.4.3.5" evidence="7"/>
<evidence type="ECO:0000259" key="12">
    <source>
        <dbReference type="Pfam" id="PF01243"/>
    </source>
</evidence>
<comment type="pathway">
    <text evidence="3">Cofactor metabolism; pyridoxal 5'-phosphate salvage; pyridoxal 5'-phosphate from pyridoxamine 5'-phosphate: step 1/1.</text>
</comment>
<dbReference type="InterPro" id="IPR012349">
    <property type="entry name" value="Split_barrel_FMN-bd"/>
</dbReference>
<reference evidence="14" key="2">
    <citation type="submission" date="2022-10" db="EMBL/GenBank/DDBJ databases">
        <authorList>
            <consortium name="ENA_rothamsted_submissions"/>
            <consortium name="culmorum"/>
            <person name="King R."/>
        </authorList>
    </citation>
    <scope>NUCLEOTIDE SEQUENCE</scope>
</reference>
<dbReference type="Proteomes" id="UP001153737">
    <property type="component" value="Chromosome 12"/>
</dbReference>
<evidence type="ECO:0000259" key="13">
    <source>
        <dbReference type="Pfam" id="PF10590"/>
    </source>
</evidence>
<keyword evidence="9" id="KW-0288">FMN</keyword>
<evidence type="ECO:0000256" key="5">
    <source>
        <dbReference type="ARBA" id="ARBA00007301"/>
    </source>
</evidence>
<comment type="function">
    <text evidence="2">Catalyzes the oxidation of either pyridoxine 5'-phosphate (PNP) or pyridoxamine 5'-phosphate (PMP) into pyridoxal 5'-phosphate (PLP).</text>
</comment>
<evidence type="ECO:0000256" key="3">
    <source>
        <dbReference type="ARBA" id="ARBA00004738"/>
    </source>
</evidence>
<evidence type="ECO:0000256" key="10">
    <source>
        <dbReference type="ARBA" id="ARBA00023002"/>
    </source>
</evidence>
<dbReference type="EMBL" id="OU896718">
    <property type="protein sequence ID" value="CAH1119176.1"/>
    <property type="molecule type" value="Genomic_DNA"/>
</dbReference>
<reference evidence="14" key="1">
    <citation type="submission" date="2022-01" db="EMBL/GenBank/DDBJ databases">
        <authorList>
            <person name="King R."/>
        </authorList>
    </citation>
    <scope>NUCLEOTIDE SEQUENCE</scope>
</reference>
<evidence type="ECO:0000256" key="9">
    <source>
        <dbReference type="ARBA" id="ARBA00022643"/>
    </source>
</evidence>
<dbReference type="Pfam" id="PF01243">
    <property type="entry name" value="PNPOx_N"/>
    <property type="match status" value="1"/>
</dbReference>
<dbReference type="PANTHER" id="PTHR10851:SF0">
    <property type="entry name" value="PYRIDOXINE-5'-PHOSPHATE OXIDASE"/>
    <property type="match status" value="1"/>
</dbReference>
<dbReference type="AlphaFoldDB" id="A0A9P0DAZ5"/>
<accession>A0A9P0DAZ5</accession>
<evidence type="ECO:0000313" key="14">
    <source>
        <dbReference type="EMBL" id="CAH1119176.1"/>
    </source>
</evidence>
<dbReference type="InterPro" id="IPR000659">
    <property type="entry name" value="Pyridox_Oxase"/>
</dbReference>
<sequence length="252" mass="29317">MIPVDNIIRTVCVLQKRFNYLRGIMDLSGMRTNYNDTHTILLEKDLEFKEPLALFDKWFKIIKNDPRTVEPNAMCLSTATKDGIPSGRNILLKGYSKDGFIFFTHYTSRKGHELEENPHAALTFYWEHYSRSVRIEGTVEKLPFSHADAYFNKRPYQSQIGAVCSDQSKPVEGRHILENKRVELMSQYGEGQVPRPPLWGGYSLKPNAIEFWQGQTDRIHDRIKFRRPKTNEPDGVLTHQADDGWIYERLNP</sequence>
<evidence type="ECO:0000256" key="6">
    <source>
        <dbReference type="ARBA" id="ARBA00011738"/>
    </source>
</evidence>